<keyword evidence="2" id="KW-1185">Reference proteome</keyword>
<dbReference type="Proteomes" id="UP000192738">
    <property type="component" value="Unassembled WGS sequence"/>
</dbReference>
<dbReference type="InterPro" id="IPR031538">
    <property type="entry name" value="Anti-TRAP"/>
</dbReference>
<evidence type="ECO:0000313" key="1">
    <source>
        <dbReference type="EMBL" id="SMD06706.1"/>
    </source>
</evidence>
<reference evidence="1 2" key="1">
    <citation type="submission" date="2017-04" db="EMBL/GenBank/DDBJ databases">
        <authorList>
            <person name="Afonso C.L."/>
            <person name="Miller P.J."/>
            <person name="Scott M.A."/>
            <person name="Spackman E."/>
            <person name="Goraichik I."/>
            <person name="Dimitrov K.M."/>
            <person name="Suarez D.L."/>
            <person name="Swayne D.E."/>
        </authorList>
    </citation>
    <scope>NUCLEOTIDE SEQUENCE [LARGE SCALE GENOMIC DNA]</scope>
    <source>
        <strain evidence="1 2">DSM 5090</strain>
    </source>
</reference>
<dbReference type="RefSeq" id="WP_084577732.1">
    <property type="nucleotide sequence ID" value="NZ_CP155572.1"/>
</dbReference>
<dbReference type="Pfam" id="PF15777">
    <property type="entry name" value="Anti-TRAP"/>
    <property type="match status" value="1"/>
</dbReference>
<name>A0A1W2EBJ9_9FIRM</name>
<dbReference type="OrthoDB" id="1684088at2"/>
<evidence type="ECO:0000313" key="2">
    <source>
        <dbReference type="Proteomes" id="UP000192738"/>
    </source>
</evidence>
<dbReference type="Gene3D" id="6.20.20.10">
    <property type="match status" value="1"/>
</dbReference>
<organism evidence="1 2">
    <name type="scientific">Sporomusa malonica</name>
    <dbReference type="NCBI Taxonomy" id="112901"/>
    <lineage>
        <taxon>Bacteria</taxon>
        <taxon>Bacillati</taxon>
        <taxon>Bacillota</taxon>
        <taxon>Negativicutes</taxon>
        <taxon>Selenomonadales</taxon>
        <taxon>Sporomusaceae</taxon>
        <taxon>Sporomusa</taxon>
    </lineage>
</organism>
<proteinExistence type="predicted"/>
<dbReference type="SUPFAM" id="SSF57938">
    <property type="entry name" value="DnaJ/Hsp40 cysteine-rich domain"/>
    <property type="match status" value="1"/>
</dbReference>
<dbReference type="InterPro" id="IPR036410">
    <property type="entry name" value="HSP_DnaJ_Cys-rich_dom_sf"/>
</dbReference>
<dbReference type="AlphaFoldDB" id="A0A1W2EBJ9"/>
<dbReference type="EMBL" id="FWXI01000022">
    <property type="protein sequence ID" value="SMD06706.1"/>
    <property type="molecule type" value="Genomic_DNA"/>
</dbReference>
<gene>
    <name evidence="1" type="ORF">SAMN04488500_122101</name>
</gene>
<protein>
    <submittedName>
        <fullName evidence="1">Tryptophan RNA-binding attenuator protein inhibitory protein</fullName>
    </submittedName>
</protein>
<accession>A0A1W2EBJ9</accession>
<sequence>MKKDLNMEKECAKCHGRGKINNTICAACNGTGTVLTEDGLKILKFLRDGIRTSES</sequence>